<keyword evidence="3" id="KW-0614">Plasmid</keyword>
<feature type="region of interest" description="Disordered" evidence="1">
    <location>
        <begin position="552"/>
        <end position="571"/>
    </location>
</feature>
<protein>
    <recommendedName>
        <fullName evidence="2">Bacteriophage N4 adsorption protein A C-terminal domain-containing protein</fullName>
    </recommendedName>
</protein>
<dbReference type="EMBL" id="CP002820">
    <property type="protein sequence ID" value="AEG70985.1"/>
    <property type="molecule type" value="Genomic_DNA"/>
</dbReference>
<dbReference type="Pfam" id="PF13283">
    <property type="entry name" value="NfrA_C"/>
    <property type="match status" value="1"/>
</dbReference>
<feature type="compositionally biased region" description="Low complexity" evidence="1">
    <location>
        <begin position="103"/>
        <end position="118"/>
    </location>
</feature>
<evidence type="ECO:0000256" key="1">
    <source>
        <dbReference type="SAM" id="MobiDB-lite"/>
    </source>
</evidence>
<geneLocation type="plasmid" evidence="4"/>
<feature type="region of interest" description="Disordered" evidence="1">
    <location>
        <begin position="1"/>
        <end position="182"/>
    </location>
</feature>
<dbReference type="Proteomes" id="UP000007953">
    <property type="component" value="Plasmid megaplasmid"/>
</dbReference>
<dbReference type="InterPro" id="IPR011990">
    <property type="entry name" value="TPR-like_helical_dom_sf"/>
</dbReference>
<gene>
    <name evidence="3" type="ordered locus">RSPO_m00344</name>
</gene>
<dbReference type="AlphaFoldDB" id="F6G8F6"/>
<dbReference type="InterPro" id="IPR025137">
    <property type="entry name" value="NfrA_C"/>
</dbReference>
<feature type="domain" description="Bacteriophage N4 adsorption protein A C-terminal" evidence="2">
    <location>
        <begin position="644"/>
        <end position="814"/>
    </location>
</feature>
<evidence type="ECO:0000313" key="3">
    <source>
        <dbReference type="EMBL" id="AEG70985.1"/>
    </source>
</evidence>
<dbReference type="PATRIC" id="fig|1031711.3.peg.3601"/>
<organism evidence="3 4">
    <name type="scientific">Ralstonia solanacearum (strain Po82)</name>
    <dbReference type="NCBI Taxonomy" id="1031711"/>
    <lineage>
        <taxon>Bacteria</taxon>
        <taxon>Pseudomonadati</taxon>
        <taxon>Pseudomonadota</taxon>
        <taxon>Betaproteobacteria</taxon>
        <taxon>Burkholderiales</taxon>
        <taxon>Burkholderiaceae</taxon>
        <taxon>Ralstonia</taxon>
        <taxon>Ralstonia solanacearum species complex</taxon>
    </lineage>
</organism>
<feature type="compositionally biased region" description="Basic residues" evidence="1">
    <location>
        <begin position="119"/>
        <end position="129"/>
    </location>
</feature>
<feature type="compositionally biased region" description="Low complexity" evidence="1">
    <location>
        <begin position="42"/>
        <end position="70"/>
    </location>
</feature>
<evidence type="ECO:0000259" key="2">
    <source>
        <dbReference type="Pfam" id="PF13283"/>
    </source>
</evidence>
<evidence type="ECO:0000313" key="4">
    <source>
        <dbReference type="Proteomes" id="UP000007953"/>
    </source>
</evidence>
<accession>F6G8F6</accession>
<feature type="compositionally biased region" description="Basic and acidic residues" evidence="1">
    <location>
        <begin position="159"/>
        <end position="176"/>
    </location>
</feature>
<reference evidence="3 4" key="1">
    <citation type="journal article" date="2011" name="J. Bacteriol.">
        <title>Complete genome sequence of the plant pathogen Ralstonia solanacearum strain Po82.</title>
        <authorList>
            <person name="Xu J."/>
            <person name="Zheng H.J."/>
            <person name="Liu L."/>
            <person name="Pan Z.C."/>
            <person name="Prior P."/>
            <person name="Tang B."/>
            <person name="Xu J.S."/>
            <person name="Zhang H."/>
            <person name="Tian Q."/>
            <person name="Zhang L.Q."/>
            <person name="Feng J."/>
        </authorList>
    </citation>
    <scope>NUCLEOTIDE SEQUENCE [LARGE SCALE GENOMIC DNA]</scope>
    <source>
        <strain evidence="4">Po82</strain>
    </source>
</reference>
<dbReference type="SUPFAM" id="SSF48452">
    <property type="entry name" value="TPR-like"/>
    <property type="match status" value="1"/>
</dbReference>
<dbReference type="KEGG" id="rsn:RSPO_m00344"/>
<name>F6G8F6_RALS8</name>
<dbReference type="Pfam" id="PF14559">
    <property type="entry name" value="TPR_19"/>
    <property type="match status" value="1"/>
</dbReference>
<dbReference type="HOGENOM" id="CLU_010496_1_0_4"/>
<feature type="compositionally biased region" description="Basic and acidic residues" evidence="1">
    <location>
        <begin position="1"/>
        <end position="17"/>
    </location>
</feature>
<sequence length="818" mass="87964">MEDLPDLLHDRQADRLGQDPAHLPVQRRARTRPLPPGRDADPLGGADAGAARPGAGQPAADRQAARPDPAAGRHGDARYAGRCVGRAGRPAAREPDQRRARGAGRLPAARPGGAPSRRAVFHRRGRLAQHRGVGTARRRGAGRAGAGGRAQGRLLHGVRSRDVGRTGMDGRPEPARHGGVRPIGLFGHAGGGIAGRRGPGRGQSGAGGGRCGIRAGGAAFLGAVASQPQCCRRCRMNSARYTRRSLSARLRWPIAAAVWVLCHGALAESAAMPPLSPDAYRYADRAYQSIAANQLDAAEQAARAALGVQPDSLQLNLLLLDVLTRKGQLEAARAQADALLARFPDQPRVYAQHGFLAQRAQQPEVAERDFARALEGTDWTPQEQRNLRLAWSDSAYAAKHSDAALQALAPLQDQPAPDIQIRLAQARLQAGDREGAAHAAALAGAQADDPVRQRYARALFAQATNAGAEQDAAALPANDPRVIGQRALNEAYAHLRAHDDRAALEAFQRGFAAGEGNWSHYADAAYTAKRLGDNPTAISLFRASLDRADRLDTAAGGEDPNGSQPLPADRRFGYRREVEQLQRTWGAVLSSAYQASAFGLPTNRSILQGGAEVYWQPPGIGYQDGRIVQFFARGYDNLHDGSGAPSGMPTAQGSVGARYKPIKDANLVFTAERLIKVGNQSVNDTLLRIGYSSDEGIDLQVTRPRWQTWQVYAEGAYFVNAGRLIVSGEARYGHTWRLDAISDRLTVYPHIVLAGDHDNKADRQMAAGIGPGVNFRYWFRESKYAAPASWLDLTVQFRVPLTHADRAKGVVARAILWF</sequence>
<dbReference type="Gene3D" id="1.25.40.10">
    <property type="entry name" value="Tetratricopeptide repeat domain"/>
    <property type="match status" value="1"/>
</dbReference>
<proteinExistence type="predicted"/>